<dbReference type="EMBL" id="AP028947">
    <property type="protein sequence ID" value="BET26682.1"/>
    <property type="molecule type" value="Genomic_DNA"/>
</dbReference>
<protein>
    <submittedName>
        <fullName evidence="1">Uncharacterized protein</fullName>
    </submittedName>
</protein>
<dbReference type="AlphaFoldDB" id="A0AA86MIU4"/>
<keyword evidence="2" id="KW-1185">Reference proteome</keyword>
<organism evidence="1 2">
    <name type="scientific">Limnobacter thiooxidans</name>
    <dbReference type="NCBI Taxonomy" id="131080"/>
    <lineage>
        <taxon>Bacteria</taxon>
        <taxon>Pseudomonadati</taxon>
        <taxon>Pseudomonadota</taxon>
        <taxon>Betaproteobacteria</taxon>
        <taxon>Burkholderiales</taxon>
        <taxon>Burkholderiaceae</taxon>
        <taxon>Limnobacter</taxon>
    </lineage>
</organism>
<gene>
    <name evidence="1" type="ORF">RGQ30_21830</name>
</gene>
<sequence>MDELVELRNALKDIKKNAEAYSIESANASSSLAKLSESLSVLKALKFYKEQT</sequence>
<reference evidence="1 2" key="1">
    <citation type="submission" date="2023-10" db="EMBL/GenBank/DDBJ databases">
        <title>Complete Genome Sequence of Limnobacter thiooxidans CS-K2T, Isolated from freshwater lake sediments in Bavaria, Germany.</title>
        <authorList>
            <person name="Naruki M."/>
            <person name="Watanabe A."/>
            <person name="Warashina T."/>
            <person name="Morita T."/>
            <person name="Arakawa K."/>
        </authorList>
    </citation>
    <scope>NUCLEOTIDE SEQUENCE [LARGE SCALE GENOMIC DNA]</scope>
    <source>
        <strain evidence="1 2">CS-K2</strain>
    </source>
</reference>
<name>A0AA86MIU4_9BURK</name>
<dbReference type="KEGG" id="lto:RGQ30_21830"/>
<evidence type="ECO:0000313" key="2">
    <source>
        <dbReference type="Proteomes" id="UP001329151"/>
    </source>
</evidence>
<proteinExistence type="predicted"/>
<evidence type="ECO:0000313" key="1">
    <source>
        <dbReference type="EMBL" id="BET26682.1"/>
    </source>
</evidence>
<dbReference type="Proteomes" id="UP001329151">
    <property type="component" value="Chromosome"/>
</dbReference>
<accession>A0AA86MIU4</accession>